<dbReference type="GO" id="GO:0016740">
    <property type="term" value="F:transferase activity"/>
    <property type="evidence" value="ECO:0007669"/>
    <property type="project" value="UniProtKB-KW"/>
</dbReference>
<gene>
    <name evidence="1" type="ORF">MNBD_NITROSPIRAE03-158</name>
</gene>
<sequence length="243" mass="26789">MKPVIGISADMDNDIFKLRQDYVSAVTSSGGLPLIIAPVSDDVSRIAGIIDGLLLSGGDDLLPEYLREEISVPLERFKFVKKERTEFELALLMEILKRQKPVLAICYGMQLVNVALGGTIYQDIELQVNNAIDHRSGLHTVGIINSFDPALNLGSSEFTVNSFHHQAVRDLGDGMKPFAEAGDGIIEGIYKEDYPFLVGVQWHPERVLKHETSGRDRDGDLSRMILEAFIKRAGGLSGETVLH</sequence>
<name>A0A3B1D0T1_9ZZZZ</name>
<proteinExistence type="predicted"/>
<keyword evidence="1" id="KW-0808">Transferase</keyword>
<dbReference type="PANTHER" id="PTHR43235:SF1">
    <property type="entry name" value="GLUTAMINE AMIDOTRANSFERASE PB2B2.05-RELATED"/>
    <property type="match status" value="1"/>
</dbReference>
<dbReference type="InterPro" id="IPR044668">
    <property type="entry name" value="PuuD-like"/>
</dbReference>
<evidence type="ECO:0000313" key="1">
    <source>
        <dbReference type="EMBL" id="VAX29824.1"/>
    </source>
</evidence>
<organism evidence="1">
    <name type="scientific">hydrothermal vent metagenome</name>
    <dbReference type="NCBI Taxonomy" id="652676"/>
    <lineage>
        <taxon>unclassified sequences</taxon>
        <taxon>metagenomes</taxon>
        <taxon>ecological metagenomes</taxon>
    </lineage>
</organism>
<dbReference type="GO" id="GO:0033969">
    <property type="term" value="F:gamma-glutamyl-gamma-aminobutyrate hydrolase activity"/>
    <property type="evidence" value="ECO:0007669"/>
    <property type="project" value="TreeGrafter"/>
</dbReference>
<dbReference type="Gene3D" id="3.40.50.880">
    <property type="match status" value="1"/>
</dbReference>
<dbReference type="GO" id="GO:0005829">
    <property type="term" value="C:cytosol"/>
    <property type="evidence" value="ECO:0007669"/>
    <property type="project" value="TreeGrafter"/>
</dbReference>
<dbReference type="InterPro" id="IPR011697">
    <property type="entry name" value="Peptidase_C26"/>
</dbReference>
<dbReference type="PROSITE" id="PS51273">
    <property type="entry name" value="GATASE_TYPE_1"/>
    <property type="match status" value="1"/>
</dbReference>
<reference evidence="1" key="1">
    <citation type="submission" date="2018-06" db="EMBL/GenBank/DDBJ databases">
        <authorList>
            <person name="Zhirakovskaya E."/>
        </authorList>
    </citation>
    <scope>NUCLEOTIDE SEQUENCE</scope>
</reference>
<dbReference type="GO" id="GO:0006598">
    <property type="term" value="P:polyamine catabolic process"/>
    <property type="evidence" value="ECO:0007669"/>
    <property type="project" value="TreeGrafter"/>
</dbReference>
<dbReference type="Pfam" id="PF07722">
    <property type="entry name" value="Peptidase_C26"/>
    <property type="match status" value="1"/>
</dbReference>
<dbReference type="SUPFAM" id="SSF52317">
    <property type="entry name" value="Class I glutamine amidotransferase-like"/>
    <property type="match status" value="1"/>
</dbReference>
<accession>A0A3B1D0T1</accession>
<dbReference type="EMBL" id="UOGI01000062">
    <property type="protein sequence ID" value="VAX29824.1"/>
    <property type="molecule type" value="Genomic_DNA"/>
</dbReference>
<dbReference type="PANTHER" id="PTHR43235">
    <property type="entry name" value="GLUTAMINE AMIDOTRANSFERASE PB2B2.05-RELATED"/>
    <property type="match status" value="1"/>
</dbReference>
<dbReference type="InterPro" id="IPR029062">
    <property type="entry name" value="Class_I_gatase-like"/>
</dbReference>
<keyword evidence="1" id="KW-0315">Glutamine amidotransferase</keyword>
<dbReference type="AlphaFoldDB" id="A0A3B1D0T1"/>
<protein>
    <submittedName>
        <fullName evidence="1">Glutamine amidotransferase, class I</fullName>
    </submittedName>
</protein>
<dbReference type="CDD" id="cd01745">
    <property type="entry name" value="GATase1_2"/>
    <property type="match status" value="1"/>
</dbReference>